<dbReference type="InterPro" id="IPR024791">
    <property type="entry name" value="Cyt_c/ubiquinol_Oxase_su3"/>
</dbReference>
<evidence type="ECO:0000256" key="7">
    <source>
        <dbReference type="RuleBase" id="RU003376"/>
    </source>
</evidence>
<evidence type="ECO:0000313" key="11">
    <source>
        <dbReference type="Proteomes" id="UP000244168"/>
    </source>
</evidence>
<sequence length="194" mass="22452">MMAQLQQENDRINYGAKKFNMWIFVFCSFMLFMAFSSGMIVYMGGSGHGLNVTLPAAFRYSTLILILSSVSLFISSKAAKASDLGKQQRFLWITIVLGLGFLVMQVYGWYVLAYNMRIFLTDPNASRSFVYVITLMHLLHIIGGLIFLFYAVSGSIRKIPQVRNLYRMEMSSIFWHFLDIVWIYLYVFLLLNQH</sequence>
<gene>
    <name evidence="10" type="ORF">C8P68_106194</name>
</gene>
<reference evidence="10 11" key="1">
    <citation type="submission" date="2018-04" db="EMBL/GenBank/DDBJ databases">
        <title>Genomic Encyclopedia of Archaeal and Bacterial Type Strains, Phase II (KMG-II): from individual species to whole genera.</title>
        <authorList>
            <person name="Goeker M."/>
        </authorList>
    </citation>
    <scope>NUCLEOTIDE SEQUENCE [LARGE SCALE GENOMIC DNA]</scope>
    <source>
        <strain evidence="10 11">DSM 26809</strain>
    </source>
</reference>
<proteinExistence type="inferred from homology"/>
<dbReference type="PANTHER" id="PTHR11403:SF2">
    <property type="entry name" value="CYTOCHROME BO(3) UBIQUINOL OXIDASE SUBUNIT 3"/>
    <property type="match status" value="1"/>
</dbReference>
<evidence type="ECO:0000259" key="9">
    <source>
        <dbReference type="PROSITE" id="PS50253"/>
    </source>
</evidence>
<organism evidence="10 11">
    <name type="scientific">Mucilaginibacter yixingensis</name>
    <dbReference type="NCBI Taxonomy" id="1295612"/>
    <lineage>
        <taxon>Bacteria</taxon>
        <taxon>Pseudomonadati</taxon>
        <taxon>Bacteroidota</taxon>
        <taxon>Sphingobacteriia</taxon>
        <taxon>Sphingobacteriales</taxon>
        <taxon>Sphingobacteriaceae</taxon>
        <taxon>Mucilaginibacter</taxon>
    </lineage>
</organism>
<dbReference type="GO" id="GO:0019646">
    <property type="term" value="P:aerobic electron transport chain"/>
    <property type="evidence" value="ECO:0007669"/>
    <property type="project" value="InterPro"/>
</dbReference>
<keyword evidence="6 8" id="KW-0472">Membrane</keyword>
<dbReference type="InterPro" id="IPR000298">
    <property type="entry name" value="Cyt_c_oxidase-like_su3"/>
</dbReference>
<evidence type="ECO:0000256" key="1">
    <source>
        <dbReference type="ARBA" id="ARBA00004651"/>
    </source>
</evidence>
<evidence type="ECO:0000313" key="10">
    <source>
        <dbReference type="EMBL" id="PTQ94980.1"/>
    </source>
</evidence>
<keyword evidence="11" id="KW-1185">Reference proteome</keyword>
<dbReference type="GO" id="GO:0005886">
    <property type="term" value="C:plasma membrane"/>
    <property type="evidence" value="ECO:0007669"/>
    <property type="project" value="UniProtKB-SubCell"/>
</dbReference>
<feature type="transmembrane region" description="Helical" evidence="8">
    <location>
        <begin position="173"/>
        <end position="191"/>
    </location>
</feature>
<keyword evidence="3" id="KW-1003">Cell membrane</keyword>
<dbReference type="PANTHER" id="PTHR11403">
    <property type="entry name" value="CYTOCHROME C OXIDASE SUBUNIT III"/>
    <property type="match status" value="1"/>
</dbReference>
<keyword evidence="5 8" id="KW-1133">Transmembrane helix</keyword>
<dbReference type="SUPFAM" id="SSF81452">
    <property type="entry name" value="Cytochrome c oxidase subunit III-like"/>
    <property type="match status" value="1"/>
</dbReference>
<dbReference type="AlphaFoldDB" id="A0A2T5J763"/>
<comment type="similarity">
    <text evidence="2 7">Belongs to the cytochrome c oxidase subunit 3 family.</text>
</comment>
<feature type="transmembrane region" description="Helical" evidence="8">
    <location>
        <begin position="57"/>
        <end position="78"/>
    </location>
</feature>
<dbReference type="EMBL" id="QAOQ01000006">
    <property type="protein sequence ID" value="PTQ94980.1"/>
    <property type="molecule type" value="Genomic_DNA"/>
</dbReference>
<evidence type="ECO:0000256" key="4">
    <source>
        <dbReference type="ARBA" id="ARBA00022692"/>
    </source>
</evidence>
<keyword evidence="4 7" id="KW-0812">Transmembrane</keyword>
<comment type="subcellular location">
    <subcellularLocation>
        <location evidence="1 7">Cell membrane</location>
        <topology evidence="1 7">Multi-pass membrane protein</topology>
    </subcellularLocation>
</comment>
<dbReference type="GO" id="GO:0004129">
    <property type="term" value="F:cytochrome-c oxidase activity"/>
    <property type="evidence" value="ECO:0007669"/>
    <property type="project" value="InterPro"/>
</dbReference>
<dbReference type="InterPro" id="IPR013833">
    <property type="entry name" value="Cyt_c_oxidase_su3_a-hlx"/>
</dbReference>
<evidence type="ECO:0000256" key="6">
    <source>
        <dbReference type="ARBA" id="ARBA00023136"/>
    </source>
</evidence>
<name>A0A2T5J763_9SPHI</name>
<evidence type="ECO:0000256" key="3">
    <source>
        <dbReference type="ARBA" id="ARBA00022475"/>
    </source>
</evidence>
<evidence type="ECO:0000256" key="5">
    <source>
        <dbReference type="ARBA" id="ARBA00022989"/>
    </source>
</evidence>
<comment type="caution">
    <text evidence="10">The sequence shown here is derived from an EMBL/GenBank/DDBJ whole genome shotgun (WGS) entry which is preliminary data.</text>
</comment>
<protein>
    <submittedName>
        <fullName evidence="10">Cytochrome c oxidase subunit 3</fullName>
    </submittedName>
</protein>
<feature type="domain" description="Heme-copper oxidase subunit III family profile" evidence="9">
    <location>
        <begin position="1"/>
        <end position="194"/>
    </location>
</feature>
<dbReference type="Pfam" id="PF00510">
    <property type="entry name" value="COX3"/>
    <property type="match status" value="1"/>
</dbReference>
<dbReference type="RefSeq" id="WP_245917082.1">
    <property type="nucleotide sequence ID" value="NZ_CP160205.1"/>
</dbReference>
<evidence type="ECO:0000256" key="2">
    <source>
        <dbReference type="ARBA" id="ARBA00010581"/>
    </source>
</evidence>
<evidence type="ECO:0000256" key="8">
    <source>
        <dbReference type="SAM" id="Phobius"/>
    </source>
</evidence>
<dbReference type="CDD" id="cd00386">
    <property type="entry name" value="Heme_Cu_Oxidase_III_like"/>
    <property type="match status" value="1"/>
</dbReference>
<dbReference type="InterPro" id="IPR035973">
    <property type="entry name" value="Cyt_c_oxidase_su3-like_sf"/>
</dbReference>
<accession>A0A2T5J763</accession>
<dbReference type="Proteomes" id="UP000244168">
    <property type="component" value="Unassembled WGS sequence"/>
</dbReference>
<dbReference type="Gene3D" id="1.20.120.80">
    <property type="entry name" value="Cytochrome c oxidase, subunit III, four-helix bundle"/>
    <property type="match status" value="1"/>
</dbReference>
<feature type="transmembrane region" description="Helical" evidence="8">
    <location>
        <begin position="90"/>
        <end position="110"/>
    </location>
</feature>
<dbReference type="PROSITE" id="PS50253">
    <property type="entry name" value="COX3"/>
    <property type="match status" value="1"/>
</dbReference>
<feature type="transmembrane region" description="Helical" evidence="8">
    <location>
        <begin position="21"/>
        <end position="45"/>
    </location>
</feature>
<feature type="transmembrane region" description="Helical" evidence="8">
    <location>
        <begin position="130"/>
        <end position="152"/>
    </location>
</feature>